<name>A0AAE8MWU9_9PEZI</name>
<evidence type="ECO:0000256" key="1">
    <source>
        <dbReference type="SAM" id="MobiDB-lite"/>
    </source>
</evidence>
<evidence type="ECO:0000313" key="2">
    <source>
        <dbReference type="EMBL" id="SPO01069.1"/>
    </source>
</evidence>
<dbReference type="EMBL" id="ONZQ02000004">
    <property type="protein sequence ID" value="SPO01069.1"/>
    <property type="molecule type" value="Genomic_DNA"/>
</dbReference>
<sequence>MTMMRPEPPQNLGWGFNGSVTTPSPSWSPRSSNVSLSPVPRQSMPVSSLLNGDASSDEESWARLSSSPRTSRLSTPSDSGSDVRPEVNRTVGVTLPGFNDIARLADSLSATPTPAIITGTANTTAPIAPVASWAAPDHYQRTQLPTSTRQHPSRPHHHLQSAQHGPRLHHSLSDHQLRIQKKQRKPPSYPPGHTRNNKKYTTEQVDFTLYFRVDKKLSWQEVIPAYERQFPSEGSNRTRPGLQGCLYRENLSIPVLDENGDLTFTEEGNMKVRMLKVREQKDKIGLLDRYPNRAIDYSWVSEEDKRKIWHRGRRHQEQIARMAARQQTRQALPPSYSAGPTRL</sequence>
<gene>
    <name evidence="2" type="ORF">DNG_03816</name>
</gene>
<protein>
    <submittedName>
        <fullName evidence="2">Uncharacterized protein</fullName>
    </submittedName>
</protein>
<dbReference type="AlphaFoldDB" id="A0AAE8MWU9"/>
<dbReference type="Proteomes" id="UP001187682">
    <property type="component" value="Unassembled WGS sequence"/>
</dbReference>
<feature type="compositionally biased region" description="Polar residues" evidence="1">
    <location>
        <begin position="44"/>
        <end position="54"/>
    </location>
</feature>
<organism evidence="2 3">
    <name type="scientific">Cephalotrichum gorgonifer</name>
    <dbReference type="NCBI Taxonomy" id="2041049"/>
    <lineage>
        <taxon>Eukaryota</taxon>
        <taxon>Fungi</taxon>
        <taxon>Dikarya</taxon>
        <taxon>Ascomycota</taxon>
        <taxon>Pezizomycotina</taxon>
        <taxon>Sordariomycetes</taxon>
        <taxon>Hypocreomycetidae</taxon>
        <taxon>Microascales</taxon>
        <taxon>Microascaceae</taxon>
        <taxon>Cephalotrichum</taxon>
    </lineage>
</organism>
<evidence type="ECO:0000313" key="3">
    <source>
        <dbReference type="Proteomes" id="UP001187682"/>
    </source>
</evidence>
<feature type="region of interest" description="Disordered" evidence="1">
    <location>
        <begin position="1"/>
        <end position="87"/>
    </location>
</feature>
<keyword evidence="3" id="KW-1185">Reference proteome</keyword>
<comment type="caution">
    <text evidence="2">The sequence shown here is derived from an EMBL/GenBank/DDBJ whole genome shotgun (WGS) entry which is preliminary data.</text>
</comment>
<feature type="compositionally biased region" description="Low complexity" evidence="1">
    <location>
        <begin position="19"/>
        <end position="40"/>
    </location>
</feature>
<accession>A0AAE8MWU9</accession>
<reference evidence="2" key="1">
    <citation type="submission" date="2018-03" db="EMBL/GenBank/DDBJ databases">
        <authorList>
            <person name="Guldener U."/>
        </authorList>
    </citation>
    <scope>NUCLEOTIDE SEQUENCE</scope>
</reference>
<proteinExistence type="predicted"/>
<feature type="region of interest" description="Disordered" evidence="1">
    <location>
        <begin position="144"/>
        <end position="199"/>
    </location>
</feature>
<feature type="compositionally biased region" description="Low complexity" evidence="1">
    <location>
        <begin position="64"/>
        <end position="77"/>
    </location>
</feature>